<dbReference type="InterPro" id="IPR043129">
    <property type="entry name" value="ATPase_NBD"/>
</dbReference>
<dbReference type="OrthoDB" id="871343at2"/>
<keyword evidence="2" id="KW-0418">Kinase</keyword>
<dbReference type="PANTHER" id="PTHR43190">
    <property type="entry name" value="N-ACETYL-D-GLUCOSAMINE KINASE"/>
    <property type="match status" value="1"/>
</dbReference>
<dbReference type="RefSeq" id="WP_141614530.1">
    <property type="nucleotide sequence ID" value="NZ_CP041253.1"/>
</dbReference>
<dbReference type="AlphaFoldDB" id="A0A514CHH7"/>
<dbReference type="InterPro" id="IPR002731">
    <property type="entry name" value="ATPase_BadF"/>
</dbReference>
<dbReference type="Gene3D" id="3.30.420.40">
    <property type="match status" value="2"/>
</dbReference>
<keyword evidence="3" id="KW-1185">Reference proteome</keyword>
<dbReference type="GO" id="GO:0016301">
    <property type="term" value="F:kinase activity"/>
    <property type="evidence" value="ECO:0007669"/>
    <property type="project" value="UniProtKB-KW"/>
</dbReference>
<accession>A0A514CHH7</accession>
<reference evidence="2 3" key="1">
    <citation type="submission" date="2019-06" db="EMBL/GenBank/DDBJ databases">
        <title>Echinicola alkalisoli sp. nov. isolated from saline soil.</title>
        <authorList>
            <person name="Sun J.-Q."/>
            <person name="Xu L."/>
        </authorList>
    </citation>
    <scope>NUCLEOTIDE SEQUENCE [LARGE SCALE GENOMIC DNA]</scope>
    <source>
        <strain evidence="2 3">LN3S3</strain>
    </source>
</reference>
<proteinExistence type="predicted"/>
<protein>
    <submittedName>
        <fullName evidence="2">N-acetylglucosamine kinase</fullName>
    </submittedName>
</protein>
<organism evidence="2 3">
    <name type="scientific">Echinicola soli</name>
    <dbReference type="NCBI Taxonomy" id="2591634"/>
    <lineage>
        <taxon>Bacteria</taxon>
        <taxon>Pseudomonadati</taxon>
        <taxon>Bacteroidota</taxon>
        <taxon>Cytophagia</taxon>
        <taxon>Cytophagales</taxon>
        <taxon>Cyclobacteriaceae</taxon>
        <taxon>Echinicola</taxon>
    </lineage>
</organism>
<feature type="domain" description="ATPase BadF/BadG/BcrA/BcrD type" evidence="1">
    <location>
        <begin position="6"/>
        <end position="259"/>
    </location>
</feature>
<evidence type="ECO:0000259" key="1">
    <source>
        <dbReference type="Pfam" id="PF01869"/>
    </source>
</evidence>
<keyword evidence="2" id="KW-0808">Transferase</keyword>
<dbReference type="KEGG" id="echi:FKX85_09660"/>
<sequence length="286" mass="31839">MLLIADSGSTKTDWRLVDEEGNTIDSVQCKGLNPYFLTEREIAGVIEKEVLPVARQAEKVIFYGAGCGLAAKVAQVKSAIESVLPVKYPTEVYGDILGAARSLLQDQKGITCILGTGANSCVYDGQEIIGNVPSLGYILADWGSGTVLCKDLIALILQQRIDGEIIDDFHATYPMDLRQMLDKIYNKPQANRYLASFTPFLLKYAHHKACEKILKDNFRKFFEYYVLAYDEKSLSEAITFTGSIAYHFSDFLRSTAAEYGLEINKIVQHPMKGLVKYHCQTVPAIK</sequence>
<gene>
    <name evidence="2" type="ORF">FKX85_09660</name>
</gene>
<evidence type="ECO:0000313" key="3">
    <source>
        <dbReference type="Proteomes" id="UP000316614"/>
    </source>
</evidence>
<dbReference type="SUPFAM" id="SSF53067">
    <property type="entry name" value="Actin-like ATPase domain"/>
    <property type="match status" value="2"/>
</dbReference>
<dbReference type="Pfam" id="PF01869">
    <property type="entry name" value="BcrAD_BadFG"/>
    <property type="match status" value="1"/>
</dbReference>
<dbReference type="CDD" id="cd24079">
    <property type="entry name" value="ASKHA_NBD_PG1100-like"/>
    <property type="match status" value="1"/>
</dbReference>
<dbReference type="PANTHER" id="PTHR43190:SF3">
    <property type="entry name" value="N-ACETYL-D-GLUCOSAMINE KINASE"/>
    <property type="match status" value="1"/>
</dbReference>
<dbReference type="InterPro" id="IPR052519">
    <property type="entry name" value="Euk-type_GlcNAc_Kinase"/>
</dbReference>
<dbReference type="Proteomes" id="UP000316614">
    <property type="component" value="Chromosome"/>
</dbReference>
<dbReference type="Gene3D" id="1.10.720.160">
    <property type="match status" value="1"/>
</dbReference>
<name>A0A514CHH7_9BACT</name>
<evidence type="ECO:0000313" key="2">
    <source>
        <dbReference type="EMBL" id="QDH79285.1"/>
    </source>
</evidence>
<dbReference type="EMBL" id="CP041253">
    <property type="protein sequence ID" value="QDH79285.1"/>
    <property type="molecule type" value="Genomic_DNA"/>
</dbReference>